<evidence type="ECO:0000256" key="1">
    <source>
        <dbReference type="SAM" id="Phobius"/>
    </source>
</evidence>
<evidence type="ECO:0000313" key="3">
    <source>
        <dbReference type="Proteomes" id="UP001141552"/>
    </source>
</evidence>
<dbReference type="EMBL" id="JAKUCV010007286">
    <property type="protein sequence ID" value="KAJ4824040.1"/>
    <property type="molecule type" value="Genomic_DNA"/>
</dbReference>
<dbReference type="Proteomes" id="UP001141552">
    <property type="component" value="Unassembled WGS sequence"/>
</dbReference>
<dbReference type="GO" id="GO:0003700">
    <property type="term" value="F:DNA-binding transcription factor activity"/>
    <property type="evidence" value="ECO:0007669"/>
    <property type="project" value="InterPro"/>
</dbReference>
<keyword evidence="3" id="KW-1185">Reference proteome</keyword>
<reference evidence="2" key="2">
    <citation type="journal article" date="2023" name="Plants (Basel)">
        <title>Annotation of the Turnera subulata (Passifloraceae) Draft Genome Reveals the S-Locus Evolved after the Divergence of Turneroideae from Passifloroideae in a Stepwise Manner.</title>
        <authorList>
            <person name="Henning P.M."/>
            <person name="Roalson E.H."/>
            <person name="Mir W."/>
            <person name="McCubbin A.G."/>
            <person name="Shore J.S."/>
        </authorList>
    </citation>
    <scope>NUCLEOTIDE SEQUENCE</scope>
    <source>
        <strain evidence="2">F60SS</strain>
    </source>
</reference>
<dbReference type="InterPro" id="IPR045012">
    <property type="entry name" value="NLP"/>
</dbReference>
<proteinExistence type="predicted"/>
<sequence length="207" mass="23291">MITILGLEDPYSYFSKLMNFDSYPVGGISDVCILWAVIFPLTILYIFRGIKFFRKSSSAIPNGGESINIKSSCYNSRDKIVLEERNTQFSQHLDSTDADDHDAKQINGGSISDIANCLLSRSEAWVTPGLTGRVFISKVLERSSNLIYYSKAEYLWMKHVVDHEESDSFALPIFGPHGMSYCAVLKLVTIKEKPDFDIEIENVLNAL</sequence>
<comment type="caution">
    <text evidence="2">The sequence shown here is derived from an EMBL/GenBank/DDBJ whole genome shotgun (WGS) entry which is preliminary data.</text>
</comment>
<keyword evidence="1" id="KW-0472">Membrane</keyword>
<reference evidence="2" key="1">
    <citation type="submission" date="2022-02" db="EMBL/GenBank/DDBJ databases">
        <authorList>
            <person name="Henning P.M."/>
            <person name="McCubbin A.G."/>
            <person name="Shore J.S."/>
        </authorList>
    </citation>
    <scope>NUCLEOTIDE SEQUENCE</scope>
    <source>
        <strain evidence="2">F60SS</strain>
        <tissue evidence="2">Leaves</tissue>
    </source>
</reference>
<dbReference type="PANTHER" id="PTHR32002:SF41">
    <property type="entry name" value="PROTEIN NLP8"/>
    <property type="match status" value="1"/>
</dbReference>
<gene>
    <name evidence="2" type="ORF">Tsubulata_007437</name>
</gene>
<dbReference type="PANTHER" id="PTHR32002">
    <property type="entry name" value="PROTEIN NLP8"/>
    <property type="match status" value="1"/>
</dbReference>
<keyword evidence="1" id="KW-1133">Transmembrane helix</keyword>
<keyword evidence="1" id="KW-0812">Transmembrane</keyword>
<protein>
    <submittedName>
        <fullName evidence="2">Uncharacterized protein</fullName>
    </submittedName>
</protein>
<organism evidence="2 3">
    <name type="scientific">Turnera subulata</name>
    <dbReference type="NCBI Taxonomy" id="218843"/>
    <lineage>
        <taxon>Eukaryota</taxon>
        <taxon>Viridiplantae</taxon>
        <taxon>Streptophyta</taxon>
        <taxon>Embryophyta</taxon>
        <taxon>Tracheophyta</taxon>
        <taxon>Spermatophyta</taxon>
        <taxon>Magnoliopsida</taxon>
        <taxon>eudicotyledons</taxon>
        <taxon>Gunneridae</taxon>
        <taxon>Pentapetalae</taxon>
        <taxon>rosids</taxon>
        <taxon>fabids</taxon>
        <taxon>Malpighiales</taxon>
        <taxon>Passifloraceae</taxon>
        <taxon>Turnera</taxon>
    </lineage>
</organism>
<evidence type="ECO:0000313" key="2">
    <source>
        <dbReference type="EMBL" id="KAJ4824040.1"/>
    </source>
</evidence>
<feature type="transmembrane region" description="Helical" evidence="1">
    <location>
        <begin position="23"/>
        <end position="47"/>
    </location>
</feature>
<dbReference type="OrthoDB" id="6270329at2759"/>
<name>A0A9Q0J1A5_9ROSI</name>
<dbReference type="AlphaFoldDB" id="A0A9Q0J1A5"/>
<accession>A0A9Q0J1A5</accession>